<dbReference type="Proteomes" id="UP000700334">
    <property type="component" value="Unassembled WGS sequence"/>
</dbReference>
<dbReference type="EC" id="1.3.1.22" evidence="4"/>
<keyword evidence="21" id="KW-1185">Reference proteome</keyword>
<dbReference type="FunFam" id="1.20.120.1630:FF:000002">
    <property type="entry name" value="Steroid 5 alpha-reductase 1"/>
    <property type="match status" value="1"/>
</dbReference>
<evidence type="ECO:0000256" key="1">
    <source>
        <dbReference type="ARBA" id="ARBA00004154"/>
    </source>
</evidence>
<dbReference type="OrthoDB" id="5788137at2759"/>
<evidence type="ECO:0000256" key="2">
    <source>
        <dbReference type="ARBA" id="ARBA00004477"/>
    </source>
</evidence>
<dbReference type="GO" id="GO:0007548">
    <property type="term" value="P:sex differentiation"/>
    <property type="evidence" value="ECO:0007669"/>
    <property type="project" value="UniProtKB-KW"/>
</dbReference>
<evidence type="ECO:0000256" key="9">
    <source>
        <dbReference type="ARBA" id="ARBA00022857"/>
    </source>
</evidence>
<keyword evidence="11 18" id="KW-1133">Transmembrane helix</keyword>
<organism evidence="20 21">
    <name type="scientific">Galemys pyrenaicus</name>
    <name type="common">Iberian desman</name>
    <name type="synonym">Pyrenean desman</name>
    <dbReference type="NCBI Taxonomy" id="202257"/>
    <lineage>
        <taxon>Eukaryota</taxon>
        <taxon>Metazoa</taxon>
        <taxon>Chordata</taxon>
        <taxon>Craniata</taxon>
        <taxon>Vertebrata</taxon>
        <taxon>Euteleostomi</taxon>
        <taxon>Mammalia</taxon>
        <taxon>Eutheria</taxon>
        <taxon>Laurasiatheria</taxon>
        <taxon>Eulipotyphla</taxon>
        <taxon>Talpidae</taxon>
        <taxon>Galemys</taxon>
    </lineage>
</organism>
<keyword evidence="8" id="KW-0492">Microsome</keyword>
<feature type="transmembrane region" description="Helical" evidence="18">
    <location>
        <begin position="129"/>
        <end position="152"/>
    </location>
</feature>
<evidence type="ECO:0000256" key="18">
    <source>
        <dbReference type="SAM" id="Phobius"/>
    </source>
</evidence>
<dbReference type="PROSITE" id="PS50244">
    <property type="entry name" value="S5A_REDUCTASE"/>
    <property type="match status" value="1"/>
</dbReference>
<reference evidence="20" key="1">
    <citation type="journal article" date="2021" name="Evol. Appl.">
        <title>The genome of the Pyrenean desman and the effects of bottlenecks and inbreeding on the genomic landscape of an endangered species.</title>
        <authorList>
            <person name="Escoda L."/>
            <person name="Castresana J."/>
        </authorList>
    </citation>
    <scope>NUCLEOTIDE SEQUENCE</scope>
    <source>
        <strain evidence="20">IBE-C5619</strain>
    </source>
</reference>
<feature type="domain" description="3-oxo-5-alpha-steroid 4-dehydrogenase C-terminal" evidence="19">
    <location>
        <begin position="226"/>
        <end position="353"/>
    </location>
</feature>
<dbReference type="PANTHER" id="PTHR10556">
    <property type="entry name" value="3-OXO-5-ALPHA-STEROID 4-DEHYDROGENASE"/>
    <property type="match status" value="1"/>
</dbReference>
<comment type="catalytic activity">
    <reaction evidence="16">
        <text>17beta-hydroxy-5alpha-androstan-3-one + NADP(+) = testosterone + NADPH + H(+)</text>
        <dbReference type="Rhea" id="RHEA:50820"/>
        <dbReference type="ChEBI" id="CHEBI:15378"/>
        <dbReference type="ChEBI" id="CHEBI:16330"/>
        <dbReference type="ChEBI" id="CHEBI:17347"/>
        <dbReference type="ChEBI" id="CHEBI:57783"/>
        <dbReference type="ChEBI" id="CHEBI:58349"/>
        <dbReference type="EC" id="1.3.1.22"/>
    </reaction>
    <physiologicalReaction direction="right-to-left" evidence="16">
        <dbReference type="Rhea" id="RHEA:50822"/>
    </physiologicalReaction>
</comment>
<dbReference type="GO" id="GO:0006702">
    <property type="term" value="P:androgen biosynthetic process"/>
    <property type="evidence" value="ECO:0007669"/>
    <property type="project" value="UniProtKB-ARBA"/>
</dbReference>
<comment type="subcellular location">
    <subcellularLocation>
        <location evidence="2">Endoplasmic reticulum membrane</location>
        <topology evidence="2">Multi-pass membrane protein</topology>
    </subcellularLocation>
    <subcellularLocation>
        <location evidence="1">Microsome membrane</location>
        <topology evidence="1">Multi-pass membrane protein</topology>
    </subcellularLocation>
</comment>
<name>A0A8J6A0W5_GALPY</name>
<evidence type="ECO:0000256" key="14">
    <source>
        <dbReference type="ARBA" id="ARBA00023136"/>
    </source>
</evidence>
<dbReference type="GO" id="GO:0047751">
    <property type="term" value="F:3-oxo-5-alpha-steroid 4-dehydrogenase (NADP+) activity"/>
    <property type="evidence" value="ECO:0007669"/>
    <property type="project" value="UniProtKB-EC"/>
</dbReference>
<evidence type="ECO:0000256" key="8">
    <source>
        <dbReference type="ARBA" id="ARBA00022848"/>
    </source>
</evidence>
<feature type="transmembrane region" description="Helical" evidence="18">
    <location>
        <begin position="264"/>
        <end position="282"/>
    </location>
</feature>
<dbReference type="Pfam" id="PF02544">
    <property type="entry name" value="Steroid_dh"/>
    <property type="match status" value="1"/>
</dbReference>
<gene>
    <name evidence="20" type="ORF">J0S82_008916</name>
</gene>
<keyword evidence="5 18" id="KW-0812">Transmembrane</keyword>
<evidence type="ECO:0000256" key="12">
    <source>
        <dbReference type="ARBA" id="ARBA00023002"/>
    </source>
</evidence>
<sequence>MRSAQVGARRGRGCVEQPREVSASTRFPRRHRQLRGQPPGCACAQRGGWALGRPAQAPPKPRWAVRTGDLPSLPPRVELNPRGHPSRPREPRLPPQHLCLISGPPRLPGHGVCLPSSAMELAELRLLDALAYLLGVLAIPCFLLPKLVGLSYGRYVSPSTSMCQVPARVAWSLQELPSLIVPLYLCAGTEAERLHCWPNRLLLAMFLIHYVQRCLVYPFLIRGGKPTPLYIFLLATLFCTYNGYMQSQYLSQYAVYADDWVTDPRFLIGSVLWLVGMLINLHSDHILRCLRKPGETSYKIPQGGLFELVTAANYFGEVVEWGGFALASWSVQSGTFALFTFCFLFSRAQVHHQ</sequence>
<comment type="catalytic activity">
    <reaction evidence="15">
        <text>5alpha-pregnane-3,20-dione + NADP(+) = progesterone + NADPH + H(+)</text>
        <dbReference type="Rhea" id="RHEA:21952"/>
        <dbReference type="ChEBI" id="CHEBI:15378"/>
        <dbReference type="ChEBI" id="CHEBI:17026"/>
        <dbReference type="ChEBI" id="CHEBI:28952"/>
        <dbReference type="ChEBI" id="CHEBI:57783"/>
        <dbReference type="ChEBI" id="CHEBI:58349"/>
        <dbReference type="EC" id="1.3.1.22"/>
    </reaction>
    <physiologicalReaction direction="right-to-left" evidence="15">
        <dbReference type="Rhea" id="RHEA:21954"/>
    </physiologicalReaction>
</comment>
<keyword evidence="10" id="KW-0726">Sexual differentiation</keyword>
<dbReference type="InterPro" id="IPR001104">
    <property type="entry name" value="3-oxo-5_a-steroid_4-DH_C"/>
</dbReference>
<evidence type="ECO:0000256" key="13">
    <source>
        <dbReference type="ARBA" id="ARBA00023098"/>
    </source>
</evidence>
<keyword evidence="9" id="KW-0521">NADP</keyword>
<dbReference type="GO" id="GO:0005789">
    <property type="term" value="C:endoplasmic reticulum membrane"/>
    <property type="evidence" value="ECO:0007669"/>
    <property type="project" value="UniProtKB-SubCell"/>
</dbReference>
<evidence type="ECO:0000256" key="11">
    <source>
        <dbReference type="ARBA" id="ARBA00022989"/>
    </source>
</evidence>
<evidence type="ECO:0000313" key="20">
    <source>
        <dbReference type="EMBL" id="KAG8512358.1"/>
    </source>
</evidence>
<dbReference type="EMBL" id="JAGFMF010011799">
    <property type="protein sequence ID" value="KAG8512358.1"/>
    <property type="molecule type" value="Genomic_DNA"/>
</dbReference>
<comment type="caution">
    <text evidence="20">The sequence shown here is derived from an EMBL/GenBank/DDBJ whole genome shotgun (WGS) entry which is preliminary data.</text>
</comment>
<evidence type="ECO:0000259" key="19">
    <source>
        <dbReference type="Pfam" id="PF02544"/>
    </source>
</evidence>
<evidence type="ECO:0000256" key="4">
    <source>
        <dbReference type="ARBA" id="ARBA00012049"/>
    </source>
</evidence>
<evidence type="ECO:0000256" key="3">
    <source>
        <dbReference type="ARBA" id="ARBA00007742"/>
    </source>
</evidence>
<feature type="region of interest" description="Disordered" evidence="17">
    <location>
        <begin position="1"/>
        <end position="93"/>
    </location>
</feature>
<feature type="transmembrane region" description="Helical" evidence="18">
    <location>
        <begin position="227"/>
        <end position="244"/>
    </location>
</feature>
<dbReference type="InterPro" id="IPR039357">
    <property type="entry name" value="SRD5A/TECR"/>
</dbReference>
<evidence type="ECO:0000256" key="6">
    <source>
        <dbReference type="ARBA" id="ARBA00022782"/>
    </source>
</evidence>
<evidence type="ECO:0000256" key="16">
    <source>
        <dbReference type="ARBA" id="ARBA00049397"/>
    </source>
</evidence>
<evidence type="ECO:0000256" key="10">
    <source>
        <dbReference type="ARBA" id="ARBA00022928"/>
    </source>
</evidence>
<evidence type="ECO:0000256" key="7">
    <source>
        <dbReference type="ARBA" id="ARBA00022824"/>
    </source>
</evidence>
<keyword evidence="6" id="KW-0221">Differentiation</keyword>
<evidence type="ECO:0000256" key="17">
    <source>
        <dbReference type="SAM" id="MobiDB-lite"/>
    </source>
</evidence>
<evidence type="ECO:0000256" key="5">
    <source>
        <dbReference type="ARBA" id="ARBA00022692"/>
    </source>
</evidence>
<protein>
    <recommendedName>
        <fullName evidence="4">3-oxo-5alpha-steroid 4-dehydrogenase (NADP(+))</fullName>
        <ecNumber evidence="4">1.3.1.22</ecNumber>
    </recommendedName>
</protein>
<dbReference type="PANTHER" id="PTHR10556:SF57">
    <property type="entry name" value="3-OXO-5-ALPHA-STEROID 4-DEHYDROGENASE 1"/>
    <property type="match status" value="1"/>
</dbReference>
<keyword evidence="12" id="KW-0560">Oxidoreductase</keyword>
<dbReference type="GO" id="GO:0030154">
    <property type="term" value="P:cell differentiation"/>
    <property type="evidence" value="ECO:0007669"/>
    <property type="project" value="UniProtKB-KW"/>
</dbReference>
<evidence type="ECO:0000256" key="15">
    <source>
        <dbReference type="ARBA" id="ARBA00048292"/>
    </source>
</evidence>
<accession>A0A8J6A0W5</accession>
<dbReference type="AlphaFoldDB" id="A0A8J6A0W5"/>
<keyword evidence="14 18" id="KW-0472">Membrane</keyword>
<keyword evidence="13" id="KW-0443">Lipid metabolism</keyword>
<evidence type="ECO:0000313" key="21">
    <source>
        <dbReference type="Proteomes" id="UP000700334"/>
    </source>
</evidence>
<proteinExistence type="inferred from homology"/>
<comment type="similarity">
    <text evidence="3">Belongs to the steroid 5-alpha reductase family.</text>
</comment>
<keyword evidence="7" id="KW-0256">Endoplasmic reticulum</keyword>